<dbReference type="Pfam" id="PF00687">
    <property type="entry name" value="Ribosomal_L1"/>
    <property type="match status" value="1"/>
</dbReference>
<evidence type="ECO:0000313" key="12">
    <source>
        <dbReference type="EMBL" id="KAG8513471.1"/>
    </source>
</evidence>
<dbReference type="AlphaFoldDB" id="A0A8J6DME6"/>
<dbReference type="EMBL" id="JAGFMF010011768">
    <property type="protein sequence ID" value="KAG8513471.1"/>
    <property type="molecule type" value="Genomic_DNA"/>
</dbReference>
<name>A0A8J6DME6_GALPY</name>
<keyword evidence="3" id="KW-0597">Phosphoprotein</keyword>
<evidence type="ECO:0000256" key="3">
    <source>
        <dbReference type="ARBA" id="ARBA00022553"/>
    </source>
</evidence>
<feature type="compositionally biased region" description="Polar residues" evidence="11">
    <location>
        <begin position="558"/>
        <end position="570"/>
    </location>
</feature>
<evidence type="ECO:0000256" key="11">
    <source>
        <dbReference type="SAM" id="MobiDB-lite"/>
    </source>
</evidence>
<proteinExistence type="inferred from homology"/>
<dbReference type="Gene3D" id="3.40.50.790">
    <property type="match status" value="1"/>
</dbReference>
<feature type="compositionally biased region" description="Basic and acidic residues" evidence="11">
    <location>
        <begin position="526"/>
        <end position="552"/>
    </location>
</feature>
<keyword evidence="5" id="KW-0007">Acetylation</keyword>
<evidence type="ECO:0000256" key="8">
    <source>
        <dbReference type="ARBA" id="ARBA00054167"/>
    </source>
</evidence>
<feature type="compositionally biased region" description="Low complexity" evidence="11">
    <location>
        <begin position="422"/>
        <end position="435"/>
    </location>
</feature>
<keyword evidence="4" id="KW-0832">Ubl conjugation</keyword>
<keyword evidence="6" id="KW-0175">Coiled coil</keyword>
<dbReference type="InterPro" id="IPR023674">
    <property type="entry name" value="Ribosomal_uL1-like"/>
</dbReference>
<evidence type="ECO:0000256" key="5">
    <source>
        <dbReference type="ARBA" id="ARBA00022990"/>
    </source>
</evidence>
<dbReference type="SUPFAM" id="SSF56808">
    <property type="entry name" value="Ribosomal protein L1"/>
    <property type="match status" value="1"/>
</dbReference>
<organism evidence="12 13">
    <name type="scientific">Galemys pyrenaicus</name>
    <name type="common">Iberian desman</name>
    <name type="synonym">Pyrenean desman</name>
    <dbReference type="NCBI Taxonomy" id="202257"/>
    <lineage>
        <taxon>Eukaryota</taxon>
        <taxon>Metazoa</taxon>
        <taxon>Chordata</taxon>
        <taxon>Craniata</taxon>
        <taxon>Vertebrata</taxon>
        <taxon>Euteleostomi</taxon>
        <taxon>Mammalia</taxon>
        <taxon>Eutheria</taxon>
        <taxon>Laurasiatheria</taxon>
        <taxon>Eulipotyphla</taxon>
        <taxon>Talpidae</taxon>
        <taxon>Galemys</taxon>
    </lineage>
</organism>
<evidence type="ECO:0000256" key="7">
    <source>
        <dbReference type="ARBA" id="ARBA00023242"/>
    </source>
</evidence>
<protein>
    <recommendedName>
        <fullName evidence="10">Ribosomal L1 domain-containing protein 1</fullName>
    </recommendedName>
</protein>
<dbReference type="CDD" id="cd00403">
    <property type="entry name" value="Ribosomal_L1"/>
    <property type="match status" value="1"/>
</dbReference>
<dbReference type="Proteomes" id="UP000700334">
    <property type="component" value="Unassembled WGS sequence"/>
</dbReference>
<evidence type="ECO:0000256" key="10">
    <source>
        <dbReference type="ARBA" id="ARBA00070787"/>
    </source>
</evidence>
<feature type="region of interest" description="Disordered" evidence="11">
    <location>
        <begin position="371"/>
        <end position="584"/>
    </location>
</feature>
<feature type="non-terminal residue" evidence="12">
    <location>
        <position position="584"/>
    </location>
</feature>
<keyword evidence="2" id="KW-1017">Isopeptide bond</keyword>
<evidence type="ECO:0000256" key="9">
    <source>
        <dbReference type="ARBA" id="ARBA00061550"/>
    </source>
</evidence>
<dbReference type="InterPro" id="IPR016095">
    <property type="entry name" value="Ribosomal_uL1_3-a/b-sand"/>
</dbReference>
<feature type="region of interest" description="Disordered" evidence="11">
    <location>
        <begin position="1"/>
        <end position="44"/>
    </location>
</feature>
<evidence type="ECO:0000256" key="6">
    <source>
        <dbReference type="ARBA" id="ARBA00023054"/>
    </source>
</evidence>
<dbReference type="InterPro" id="IPR028364">
    <property type="entry name" value="Ribosomal_uL1/biogenesis"/>
</dbReference>
<feature type="compositionally biased region" description="Basic residues" evidence="11">
    <location>
        <begin position="377"/>
        <end position="388"/>
    </location>
</feature>
<gene>
    <name evidence="12" type="ORF">J0S82_012783</name>
</gene>
<dbReference type="FunFam" id="3.40.50.790:FF:000004">
    <property type="entry name" value="Ribosomal L1 domain-containing 1-like 1"/>
    <property type="match status" value="1"/>
</dbReference>
<sequence>ALAPFLPRERERAGSPGYAPRLTKAGSPKEGEAPPRGWSLGTSPPEQFVRARHIATAQRPDARPRLPGCDVRTDRLPVTARARNGGPGFYRFRHFNRNLSIDPRDPDGSGAAGRGAGEWPLGLRKRGGRGLIKKAVEVLLAHTKSRKNANGLLLNENENFFLMVVLWKIPSKELRVRLSLPHGIRSDLSDVCLFTKDEPNSTPEKTEGFYRKLLNKHGVKTVSQIIPFRTLKTEYKAYEAKRRLLASFDFFLTDARIRRLLPTHLGRHFYHRKKFPVPVNLLAKNLSKEINQSIGGTVLNISKSGSCSAIRIGHTGMQAQHVIRNIVAVAKGLAQKLPEKWESVKLLYVKTERSVSLPIFSSFVSVQDEAKGVRTPSQKKKEARKQQRRKEYLQKKRLLKEAADAPSAGTKAEVAAKTSGTPAKGPKPQKAGAAKSGKKKKGQGKAVIKVQEESEDEIPLLVPIGKTPAKENGEVQKQASGKKSQKKSPGPNTPRGKKRKATPALETPKAEEPKTPGKGPGKKPKIKEETEKERNTPMGKKDPRQTPKKPEAKFFATPNKSAKKNQTPKQSTKKPKVPQLTSNQ</sequence>
<keyword evidence="13" id="KW-1185">Reference proteome</keyword>
<dbReference type="GO" id="GO:0005730">
    <property type="term" value="C:nucleolus"/>
    <property type="evidence" value="ECO:0007669"/>
    <property type="project" value="UniProtKB-SubCell"/>
</dbReference>
<evidence type="ECO:0000256" key="4">
    <source>
        <dbReference type="ARBA" id="ARBA00022843"/>
    </source>
</evidence>
<accession>A0A8J6DME6</accession>
<reference evidence="12" key="1">
    <citation type="journal article" date="2021" name="Evol. Appl.">
        <title>The genome of the Pyrenean desman and the effects of bottlenecks and inbreeding on the genomic landscape of an endangered species.</title>
        <authorList>
            <person name="Escoda L."/>
            <person name="Castresana J."/>
        </authorList>
    </citation>
    <scope>NUCLEOTIDE SEQUENCE</scope>
    <source>
        <strain evidence="12">IBE-C5619</strain>
    </source>
</reference>
<evidence type="ECO:0000256" key="2">
    <source>
        <dbReference type="ARBA" id="ARBA00022499"/>
    </source>
</evidence>
<comment type="function">
    <text evidence="8">Regulates cellular senescence through inhibition of PTEN translation. Acts as a pro-apoptotic regulator in response to DNA damage.</text>
</comment>
<comment type="similarity">
    <text evidence="9">Belongs to the universal ribosomal protein uL1 family. Highly divergent.</text>
</comment>
<dbReference type="OrthoDB" id="10251727at2759"/>
<evidence type="ECO:0000256" key="1">
    <source>
        <dbReference type="ARBA" id="ARBA00004604"/>
    </source>
</evidence>
<keyword evidence="7" id="KW-0539">Nucleus</keyword>
<comment type="caution">
    <text evidence="12">The sequence shown here is derived from an EMBL/GenBank/DDBJ whole genome shotgun (WGS) entry which is preliminary data.</text>
</comment>
<comment type="subcellular location">
    <subcellularLocation>
        <location evidence="1">Nucleus</location>
        <location evidence="1">Nucleolus</location>
    </subcellularLocation>
</comment>
<feature type="compositionally biased region" description="Basic and acidic residues" evidence="11">
    <location>
        <begin position="389"/>
        <end position="403"/>
    </location>
</feature>
<evidence type="ECO:0000313" key="13">
    <source>
        <dbReference type="Proteomes" id="UP000700334"/>
    </source>
</evidence>